<evidence type="ECO:0000256" key="6">
    <source>
        <dbReference type="SAM" id="Phobius"/>
    </source>
</evidence>
<keyword evidence="4 6" id="KW-1133">Transmembrane helix</keyword>
<dbReference type="NCBIfam" id="TIGR03954">
    <property type="entry name" value="integ_memb_HG"/>
    <property type="match status" value="1"/>
</dbReference>
<accession>A0A7H0VCH9</accession>
<evidence type="ECO:0000256" key="3">
    <source>
        <dbReference type="ARBA" id="ARBA00022692"/>
    </source>
</evidence>
<dbReference type="RefSeq" id="WP_210757958.1">
    <property type="nucleotide sequence ID" value="NZ_CP060139.1"/>
</dbReference>
<organism evidence="8 9">
    <name type="scientific">Croceimicrobium hydrocarbonivorans</name>
    <dbReference type="NCBI Taxonomy" id="2761580"/>
    <lineage>
        <taxon>Bacteria</taxon>
        <taxon>Pseudomonadati</taxon>
        <taxon>Bacteroidota</taxon>
        <taxon>Flavobacteriia</taxon>
        <taxon>Flavobacteriales</taxon>
        <taxon>Owenweeksiaceae</taxon>
        <taxon>Croceimicrobium</taxon>
    </lineage>
</organism>
<dbReference type="PANTHER" id="PTHR40077">
    <property type="entry name" value="MEMBRANE PROTEIN-RELATED"/>
    <property type="match status" value="1"/>
</dbReference>
<proteinExistence type="predicted"/>
<keyword evidence="5 6" id="KW-0472">Membrane</keyword>
<evidence type="ECO:0000313" key="8">
    <source>
        <dbReference type="EMBL" id="QNR23427.1"/>
    </source>
</evidence>
<evidence type="ECO:0000256" key="5">
    <source>
        <dbReference type="ARBA" id="ARBA00023136"/>
    </source>
</evidence>
<keyword evidence="2" id="KW-1003">Cell membrane</keyword>
<feature type="transmembrane region" description="Helical" evidence="6">
    <location>
        <begin position="12"/>
        <end position="33"/>
    </location>
</feature>
<keyword evidence="3 6" id="KW-0812">Transmembrane</keyword>
<protein>
    <submittedName>
        <fullName evidence="8">DUF3817 domain-containing protein</fullName>
    </submittedName>
</protein>
<dbReference type="GO" id="GO:0005886">
    <property type="term" value="C:plasma membrane"/>
    <property type="evidence" value="ECO:0007669"/>
    <property type="project" value="UniProtKB-SubCell"/>
</dbReference>
<dbReference type="Proteomes" id="UP000516305">
    <property type="component" value="Chromosome"/>
</dbReference>
<keyword evidence="9" id="KW-1185">Reference proteome</keyword>
<sequence length="104" mass="11523">MKKLVSTSIGRLRLVSIIEGISLILLVLIGVPLKYYFDNPTWVKSIGPVHGGLFILFVLLALMVANSQKWKFKTTALVILVASFIPFGCFYVDAKILKPMEGPN</sequence>
<dbReference type="AlphaFoldDB" id="A0A7H0VCH9"/>
<dbReference type="Pfam" id="PF12823">
    <property type="entry name" value="DUF3817"/>
    <property type="match status" value="1"/>
</dbReference>
<name>A0A7H0VCH9_9FLAO</name>
<comment type="subcellular location">
    <subcellularLocation>
        <location evidence="1">Cell membrane</location>
        <topology evidence="1">Multi-pass membrane protein</topology>
    </subcellularLocation>
</comment>
<dbReference type="EMBL" id="CP060139">
    <property type="protein sequence ID" value="QNR23427.1"/>
    <property type="molecule type" value="Genomic_DNA"/>
</dbReference>
<dbReference type="InterPro" id="IPR023845">
    <property type="entry name" value="DUF3817_TM"/>
</dbReference>
<feature type="domain" description="DUF3817" evidence="7">
    <location>
        <begin position="10"/>
        <end position="96"/>
    </location>
</feature>
<reference evidence="8 9" key="1">
    <citation type="submission" date="2020-08" db="EMBL/GenBank/DDBJ databases">
        <title>Croceimicrobium hydrocarbonivorans gen. nov., sp. nov., a novel marine bacterium isolated from a bacterial consortium that degrades polyethylene terephthalate.</title>
        <authorList>
            <person name="Liu R."/>
        </authorList>
    </citation>
    <scope>NUCLEOTIDE SEQUENCE [LARGE SCALE GENOMIC DNA]</scope>
    <source>
        <strain evidence="8 9">A20-9</strain>
    </source>
</reference>
<dbReference type="KEGG" id="chyd:H4K34_13715"/>
<evidence type="ECO:0000256" key="4">
    <source>
        <dbReference type="ARBA" id="ARBA00022989"/>
    </source>
</evidence>
<evidence type="ECO:0000259" key="7">
    <source>
        <dbReference type="Pfam" id="PF12823"/>
    </source>
</evidence>
<dbReference type="PANTHER" id="PTHR40077:SF1">
    <property type="entry name" value="MEMBRANE PROTEIN"/>
    <property type="match status" value="1"/>
</dbReference>
<gene>
    <name evidence="8" type="ORF">H4K34_13715</name>
</gene>
<feature type="transmembrane region" description="Helical" evidence="6">
    <location>
        <begin position="76"/>
        <end position="94"/>
    </location>
</feature>
<evidence type="ECO:0000256" key="2">
    <source>
        <dbReference type="ARBA" id="ARBA00022475"/>
    </source>
</evidence>
<evidence type="ECO:0000313" key="9">
    <source>
        <dbReference type="Proteomes" id="UP000516305"/>
    </source>
</evidence>
<feature type="transmembrane region" description="Helical" evidence="6">
    <location>
        <begin position="45"/>
        <end position="64"/>
    </location>
</feature>
<evidence type="ECO:0000256" key="1">
    <source>
        <dbReference type="ARBA" id="ARBA00004651"/>
    </source>
</evidence>